<protein>
    <submittedName>
        <fullName evidence="2">Putative transposase</fullName>
    </submittedName>
</protein>
<keyword evidence="3" id="KW-1185">Reference proteome</keyword>
<dbReference type="SUPFAM" id="SSF53098">
    <property type="entry name" value="Ribonuclease H-like"/>
    <property type="match status" value="1"/>
</dbReference>
<evidence type="ECO:0000259" key="1">
    <source>
        <dbReference type="Pfam" id="PF13333"/>
    </source>
</evidence>
<dbReference type="InterPro" id="IPR001584">
    <property type="entry name" value="Integrase_cat-core"/>
</dbReference>
<dbReference type="Pfam" id="PF13333">
    <property type="entry name" value="rve_2"/>
    <property type="match status" value="1"/>
</dbReference>
<comment type="caution">
    <text evidence="2">The sequence shown here is derived from an EMBL/GenBank/DDBJ whole genome shotgun (WGS) entry which is preliminary data.</text>
</comment>
<organism evidence="2 3">
    <name type="scientific">Streptomonospora salina</name>
    <dbReference type="NCBI Taxonomy" id="104205"/>
    <lineage>
        <taxon>Bacteria</taxon>
        <taxon>Bacillati</taxon>
        <taxon>Actinomycetota</taxon>
        <taxon>Actinomycetes</taxon>
        <taxon>Streptosporangiales</taxon>
        <taxon>Nocardiopsidaceae</taxon>
        <taxon>Streptomonospora</taxon>
    </lineage>
</organism>
<feature type="domain" description="Integrase catalytic" evidence="1">
    <location>
        <begin position="3"/>
        <end position="48"/>
    </location>
</feature>
<gene>
    <name evidence="2" type="ORF">HNR25_003741</name>
</gene>
<evidence type="ECO:0000313" key="3">
    <source>
        <dbReference type="Proteomes" id="UP000578077"/>
    </source>
</evidence>
<proteinExistence type="predicted"/>
<dbReference type="EMBL" id="JACHLY010000001">
    <property type="protein sequence ID" value="MBB5999990.1"/>
    <property type="molecule type" value="Genomic_DNA"/>
</dbReference>
<reference evidence="2 3" key="1">
    <citation type="submission" date="2020-08" db="EMBL/GenBank/DDBJ databases">
        <title>Sequencing the genomes of 1000 actinobacteria strains.</title>
        <authorList>
            <person name="Klenk H.-P."/>
        </authorList>
    </citation>
    <scope>NUCLEOTIDE SEQUENCE [LARGE SCALE GENOMIC DNA]</scope>
    <source>
        <strain evidence="2 3">DSM 44593</strain>
    </source>
</reference>
<name>A0A841EHZ3_9ACTN</name>
<dbReference type="GO" id="GO:0015074">
    <property type="term" value="P:DNA integration"/>
    <property type="evidence" value="ECO:0007669"/>
    <property type="project" value="InterPro"/>
</dbReference>
<dbReference type="InterPro" id="IPR012337">
    <property type="entry name" value="RNaseH-like_sf"/>
</dbReference>
<evidence type="ECO:0000313" key="2">
    <source>
        <dbReference type="EMBL" id="MBB5999990.1"/>
    </source>
</evidence>
<dbReference type="AlphaFoldDB" id="A0A841EHZ3"/>
<accession>A0A841EHZ3</accession>
<dbReference type="Proteomes" id="UP000578077">
    <property type="component" value="Unassembled WGS sequence"/>
</dbReference>
<sequence>MAEAFNSLFKGELIHNPVKRGRGWASVNDVELAVAEYVDWDNHRRLHGELGQRAPAEVEAAHRMSGYDQSAEPVRAG</sequence>